<protein>
    <submittedName>
        <fullName evidence="2">Baseplate protein</fullName>
    </submittedName>
</protein>
<dbReference type="Pfam" id="PF16774">
    <property type="entry name" value="Dit_N"/>
    <property type="match status" value="1"/>
</dbReference>
<accession>A0A8S5QKS1</accession>
<proteinExistence type="predicted"/>
<name>A0A8S5QKS1_9CAUD</name>
<evidence type="ECO:0000259" key="1">
    <source>
        <dbReference type="Pfam" id="PF16774"/>
    </source>
</evidence>
<evidence type="ECO:0000313" key="2">
    <source>
        <dbReference type="EMBL" id="DAE19156.1"/>
    </source>
</evidence>
<reference evidence="2" key="1">
    <citation type="journal article" date="2021" name="Proc. Natl. Acad. Sci. U.S.A.">
        <title>A Catalog of Tens of Thousands of Viruses from Human Metagenomes Reveals Hidden Associations with Chronic Diseases.</title>
        <authorList>
            <person name="Tisza M.J."/>
            <person name="Buck C.B."/>
        </authorList>
    </citation>
    <scope>NUCLEOTIDE SEQUENCE</scope>
    <source>
        <strain evidence="2">CtCUc43</strain>
    </source>
</reference>
<dbReference type="InterPro" id="IPR031899">
    <property type="entry name" value="Dit_N"/>
</dbReference>
<organism evidence="2">
    <name type="scientific">Siphoviridae sp. ctCUc43</name>
    <dbReference type="NCBI Taxonomy" id="2825379"/>
    <lineage>
        <taxon>Viruses</taxon>
        <taxon>Duplodnaviria</taxon>
        <taxon>Heunggongvirae</taxon>
        <taxon>Uroviricota</taxon>
        <taxon>Caudoviricetes</taxon>
    </lineage>
</organism>
<dbReference type="EMBL" id="BK015668">
    <property type="protein sequence ID" value="DAE19156.1"/>
    <property type="molecule type" value="Genomic_DNA"/>
</dbReference>
<sequence length="286" mass="32558">MRRFWLQNELGERLDLTGNYETSGMFLASPTGLGFEYNDTFQTVKRGFYKASYRSQKQNAIGGTLIFLDPAYPKYQQFINFVERTEMLFFVYAPQSTEYYCQVTVGKIEKTQLTTQEASLQCTVSFIPHTMWYTLDDVTLNFGVGNIVSRYPDRYDQDARYGSHGQGIVKVQTRGHIEAALKIIAKGAMVNPEVKLIGISTGKERGTCLINKTFAANEGFVLCTKYQDSYVRMLKDDTESEDLIDSVDENTDVFVHVPMDEDCYVIVTGGESIDISGYLYDYYRSV</sequence>
<feature type="domain" description="Distal tail protein N-terminal" evidence="1">
    <location>
        <begin position="1"/>
        <end position="127"/>
    </location>
</feature>